<dbReference type="Proteomes" id="UP000800035">
    <property type="component" value="Unassembled WGS sequence"/>
</dbReference>
<dbReference type="PANTHER" id="PTHR33048">
    <property type="entry name" value="PTH11-LIKE INTEGRAL MEMBRANE PROTEIN (AFU_ORTHOLOGUE AFUA_5G11245)"/>
    <property type="match status" value="1"/>
</dbReference>
<keyword evidence="4 6" id="KW-0472">Membrane</keyword>
<comment type="subcellular location">
    <subcellularLocation>
        <location evidence="1">Membrane</location>
        <topology evidence="1">Multi-pass membrane protein</topology>
    </subcellularLocation>
</comment>
<dbReference type="OrthoDB" id="408702at2759"/>
<feature type="non-terminal residue" evidence="8">
    <location>
        <position position="1"/>
    </location>
</feature>
<sequence length="299" mass="33970">ELARTVSPCIIEHCTMDDMVKTSKVQASLCNRPNESKSREVFVYCIICLPIGIVFVGLRLWGKLVSKRLAIDNWVCVGAQVLVIFPFGCLLKLQSMGFGEHFWNLESGGQLRDILHLFWICATTYILILGAIKVSLVLLYVEIFPHRRTRTVAYIILAFIVANTLVIYLSSIFLCVPVQGNWDRDINAKCMNMNAVGYAVSASSIARDLILLIFPLVCIRKLNMKRKRKIIVDFMFAIGTFGCLTTFLRRHTLLEFKITVDPTWDYVPVMNWTALELPSGFVCVSLPAVRILFVHYIPR</sequence>
<evidence type="ECO:0000256" key="3">
    <source>
        <dbReference type="ARBA" id="ARBA00022989"/>
    </source>
</evidence>
<evidence type="ECO:0000256" key="2">
    <source>
        <dbReference type="ARBA" id="ARBA00022692"/>
    </source>
</evidence>
<keyword evidence="3 6" id="KW-1133">Transmembrane helix</keyword>
<dbReference type="PANTHER" id="PTHR33048:SF131">
    <property type="entry name" value="INTEGRAL MEMBRANE PROTEIN"/>
    <property type="match status" value="1"/>
</dbReference>
<name>A0A6A5TQ48_9PLEO</name>
<organism evidence="8 9">
    <name type="scientific">Byssothecium circinans</name>
    <dbReference type="NCBI Taxonomy" id="147558"/>
    <lineage>
        <taxon>Eukaryota</taxon>
        <taxon>Fungi</taxon>
        <taxon>Dikarya</taxon>
        <taxon>Ascomycota</taxon>
        <taxon>Pezizomycotina</taxon>
        <taxon>Dothideomycetes</taxon>
        <taxon>Pleosporomycetidae</taxon>
        <taxon>Pleosporales</taxon>
        <taxon>Massarineae</taxon>
        <taxon>Massarinaceae</taxon>
        <taxon>Byssothecium</taxon>
    </lineage>
</organism>
<keyword evidence="9" id="KW-1185">Reference proteome</keyword>
<feature type="transmembrane region" description="Helical" evidence="6">
    <location>
        <begin position="41"/>
        <end position="62"/>
    </location>
</feature>
<feature type="transmembrane region" description="Helical" evidence="6">
    <location>
        <begin position="74"/>
        <end position="94"/>
    </location>
</feature>
<evidence type="ECO:0000256" key="6">
    <source>
        <dbReference type="SAM" id="Phobius"/>
    </source>
</evidence>
<evidence type="ECO:0000256" key="4">
    <source>
        <dbReference type="ARBA" id="ARBA00023136"/>
    </source>
</evidence>
<evidence type="ECO:0000313" key="9">
    <source>
        <dbReference type="Proteomes" id="UP000800035"/>
    </source>
</evidence>
<keyword evidence="2 6" id="KW-0812">Transmembrane</keyword>
<protein>
    <recommendedName>
        <fullName evidence="7">Rhodopsin domain-containing protein</fullName>
    </recommendedName>
</protein>
<dbReference type="GO" id="GO:0016020">
    <property type="term" value="C:membrane"/>
    <property type="evidence" value="ECO:0007669"/>
    <property type="project" value="UniProtKB-SubCell"/>
</dbReference>
<feature type="transmembrane region" description="Helical" evidence="6">
    <location>
        <begin position="269"/>
        <end position="293"/>
    </location>
</feature>
<evidence type="ECO:0000256" key="1">
    <source>
        <dbReference type="ARBA" id="ARBA00004141"/>
    </source>
</evidence>
<comment type="similarity">
    <text evidence="5">Belongs to the SAT4 family.</text>
</comment>
<feature type="transmembrane region" description="Helical" evidence="6">
    <location>
        <begin position="230"/>
        <end position="249"/>
    </location>
</feature>
<accession>A0A6A5TQ48</accession>
<feature type="domain" description="Rhodopsin" evidence="7">
    <location>
        <begin position="58"/>
        <end position="294"/>
    </location>
</feature>
<evidence type="ECO:0000256" key="5">
    <source>
        <dbReference type="ARBA" id="ARBA00038359"/>
    </source>
</evidence>
<dbReference type="InterPro" id="IPR052337">
    <property type="entry name" value="SAT4-like"/>
</dbReference>
<gene>
    <name evidence="8" type="ORF">CC80DRAFT_369139</name>
</gene>
<feature type="transmembrane region" description="Helical" evidence="6">
    <location>
        <begin position="114"/>
        <end position="140"/>
    </location>
</feature>
<dbReference type="Pfam" id="PF20684">
    <property type="entry name" value="Fung_rhodopsin"/>
    <property type="match status" value="1"/>
</dbReference>
<feature type="transmembrane region" description="Helical" evidence="6">
    <location>
        <begin position="196"/>
        <end position="218"/>
    </location>
</feature>
<evidence type="ECO:0000313" key="8">
    <source>
        <dbReference type="EMBL" id="KAF1954364.1"/>
    </source>
</evidence>
<evidence type="ECO:0000259" key="7">
    <source>
        <dbReference type="Pfam" id="PF20684"/>
    </source>
</evidence>
<feature type="transmembrane region" description="Helical" evidence="6">
    <location>
        <begin position="152"/>
        <end position="176"/>
    </location>
</feature>
<dbReference type="InterPro" id="IPR049326">
    <property type="entry name" value="Rhodopsin_dom_fungi"/>
</dbReference>
<proteinExistence type="inferred from homology"/>
<reference evidence="8" key="1">
    <citation type="journal article" date="2020" name="Stud. Mycol.">
        <title>101 Dothideomycetes genomes: a test case for predicting lifestyles and emergence of pathogens.</title>
        <authorList>
            <person name="Haridas S."/>
            <person name="Albert R."/>
            <person name="Binder M."/>
            <person name="Bloem J."/>
            <person name="Labutti K."/>
            <person name="Salamov A."/>
            <person name="Andreopoulos B."/>
            <person name="Baker S."/>
            <person name="Barry K."/>
            <person name="Bills G."/>
            <person name="Bluhm B."/>
            <person name="Cannon C."/>
            <person name="Castanera R."/>
            <person name="Culley D."/>
            <person name="Daum C."/>
            <person name="Ezra D."/>
            <person name="Gonzalez J."/>
            <person name="Henrissat B."/>
            <person name="Kuo A."/>
            <person name="Liang C."/>
            <person name="Lipzen A."/>
            <person name="Lutzoni F."/>
            <person name="Magnuson J."/>
            <person name="Mondo S."/>
            <person name="Nolan M."/>
            <person name="Ohm R."/>
            <person name="Pangilinan J."/>
            <person name="Park H.-J."/>
            <person name="Ramirez L."/>
            <person name="Alfaro M."/>
            <person name="Sun H."/>
            <person name="Tritt A."/>
            <person name="Yoshinaga Y."/>
            <person name="Zwiers L.-H."/>
            <person name="Turgeon B."/>
            <person name="Goodwin S."/>
            <person name="Spatafora J."/>
            <person name="Crous P."/>
            <person name="Grigoriev I."/>
        </authorList>
    </citation>
    <scope>NUCLEOTIDE SEQUENCE</scope>
    <source>
        <strain evidence="8">CBS 675.92</strain>
    </source>
</reference>
<feature type="non-terminal residue" evidence="8">
    <location>
        <position position="299"/>
    </location>
</feature>
<dbReference type="EMBL" id="ML976999">
    <property type="protein sequence ID" value="KAF1954364.1"/>
    <property type="molecule type" value="Genomic_DNA"/>
</dbReference>
<dbReference type="AlphaFoldDB" id="A0A6A5TQ48"/>